<dbReference type="Pfam" id="PF14398">
    <property type="entry name" value="ATPgrasp_YheCD"/>
    <property type="match status" value="1"/>
</dbReference>
<comment type="caution">
    <text evidence="1">The sequence shown here is derived from an EMBL/GenBank/DDBJ whole genome shotgun (WGS) entry which is preliminary data.</text>
</comment>
<proteinExistence type="predicted"/>
<dbReference type="Gene3D" id="3.30.470.20">
    <property type="entry name" value="ATP-grasp fold, B domain"/>
    <property type="match status" value="1"/>
</dbReference>
<accession>A0ABV6DN57</accession>
<organism evidence="1 2">
    <name type="scientific">Paenibacillus chartarius</name>
    <dbReference type="NCBI Taxonomy" id="747481"/>
    <lineage>
        <taxon>Bacteria</taxon>
        <taxon>Bacillati</taxon>
        <taxon>Bacillota</taxon>
        <taxon>Bacilli</taxon>
        <taxon>Bacillales</taxon>
        <taxon>Paenibacillaceae</taxon>
        <taxon>Paenibacillus</taxon>
    </lineage>
</organism>
<dbReference type="Proteomes" id="UP001589776">
    <property type="component" value="Unassembled WGS sequence"/>
</dbReference>
<name>A0ABV6DN57_9BACL</name>
<gene>
    <name evidence="1" type="ORF">ACFFK0_16825</name>
</gene>
<dbReference type="EMBL" id="JBHLWN010000068">
    <property type="protein sequence ID" value="MFC0214093.1"/>
    <property type="molecule type" value="Genomic_DNA"/>
</dbReference>
<dbReference type="SUPFAM" id="SSF56059">
    <property type="entry name" value="Glutathione synthetase ATP-binding domain-like"/>
    <property type="match status" value="1"/>
</dbReference>
<keyword evidence="2" id="KW-1185">Reference proteome</keyword>
<dbReference type="RefSeq" id="WP_377471431.1">
    <property type="nucleotide sequence ID" value="NZ_JBHLWN010000068.1"/>
</dbReference>
<evidence type="ECO:0000313" key="2">
    <source>
        <dbReference type="Proteomes" id="UP001589776"/>
    </source>
</evidence>
<sequence>MSGWMRSTGSNAFGTVGVLVAGRPGEPGFAGETFHRELVQAGIRLGIRVVIVTPQRLLTALRGELPSTNIDGTMVPAYVMSALGGWRLADVPLPDYIYDRHFAANAAEQSVYREALRELSAAPGRVKRLLGAGLPGKRAVQRMLAKDAELSRYLTPTELFRSPRRLLALLDRYGELFLKPDGGSQGRGAFHIGLGDGSDRITVCGRTASNERFAYSFSERAAFIDWIHRRVQARPYLIQPYLTLYDRAGSPFDIRCLVQKDDSGQWQRTGMAVRRGVPGSVTANLHGGGEAEPAEPFLASEFGKETAKRIEGRLQQLSEIVPIVLESQCGRLVELGIDFGIDRSGRIWLLEVNSKPGRSCFARIGSPHTRRASVENPLRYARSLLRRGAQCSNAILASQTL</sequence>
<dbReference type="InterPro" id="IPR026838">
    <property type="entry name" value="YheC/D"/>
</dbReference>
<reference evidence="1 2" key="1">
    <citation type="submission" date="2024-09" db="EMBL/GenBank/DDBJ databases">
        <authorList>
            <person name="Sun Q."/>
            <person name="Mori K."/>
        </authorList>
    </citation>
    <scope>NUCLEOTIDE SEQUENCE [LARGE SCALE GENOMIC DNA]</scope>
    <source>
        <strain evidence="1 2">CCM 7759</strain>
    </source>
</reference>
<protein>
    <submittedName>
        <fullName evidence="1">YheC/YheD family protein</fullName>
    </submittedName>
</protein>
<evidence type="ECO:0000313" key="1">
    <source>
        <dbReference type="EMBL" id="MFC0214093.1"/>
    </source>
</evidence>